<feature type="region of interest" description="Disordered" evidence="1">
    <location>
        <begin position="61"/>
        <end position="104"/>
    </location>
</feature>
<proteinExistence type="predicted"/>
<feature type="non-terminal residue" evidence="2">
    <location>
        <position position="1"/>
    </location>
</feature>
<gene>
    <name evidence="2" type="ORF">METZ01_LOCUS278656</name>
</gene>
<dbReference type="AlphaFoldDB" id="A0A382KRB7"/>
<sequence>TDFSMAPGSNGTWTDSPSPTVRWNWPATNTASKLFGRAEASAPSSTPRSPPIWWVAGWLSSTSGSSGRALTPRSCWPRPRSSIPRPYPGPTAWSTGSSTRWPSL</sequence>
<accession>A0A382KRB7</accession>
<organism evidence="2">
    <name type="scientific">marine metagenome</name>
    <dbReference type="NCBI Taxonomy" id="408172"/>
    <lineage>
        <taxon>unclassified sequences</taxon>
        <taxon>metagenomes</taxon>
        <taxon>ecological metagenomes</taxon>
    </lineage>
</organism>
<feature type="region of interest" description="Disordered" evidence="1">
    <location>
        <begin position="1"/>
        <end position="23"/>
    </location>
</feature>
<reference evidence="2" key="1">
    <citation type="submission" date="2018-05" db="EMBL/GenBank/DDBJ databases">
        <authorList>
            <person name="Lanie J.A."/>
            <person name="Ng W.-L."/>
            <person name="Kazmierczak K.M."/>
            <person name="Andrzejewski T.M."/>
            <person name="Davidsen T.M."/>
            <person name="Wayne K.J."/>
            <person name="Tettelin H."/>
            <person name="Glass J.I."/>
            <person name="Rusch D."/>
            <person name="Podicherti R."/>
            <person name="Tsui H.-C.T."/>
            <person name="Winkler M.E."/>
        </authorList>
    </citation>
    <scope>NUCLEOTIDE SEQUENCE</scope>
</reference>
<name>A0A382KRB7_9ZZZZ</name>
<feature type="compositionally biased region" description="Polar residues" evidence="1">
    <location>
        <begin position="92"/>
        <end position="104"/>
    </location>
</feature>
<evidence type="ECO:0000256" key="1">
    <source>
        <dbReference type="SAM" id="MobiDB-lite"/>
    </source>
</evidence>
<evidence type="ECO:0000313" key="2">
    <source>
        <dbReference type="EMBL" id="SVC25802.1"/>
    </source>
</evidence>
<feature type="non-terminal residue" evidence="2">
    <location>
        <position position="104"/>
    </location>
</feature>
<protein>
    <submittedName>
        <fullName evidence="2">Uncharacterized protein</fullName>
    </submittedName>
</protein>
<feature type="compositionally biased region" description="Low complexity" evidence="1">
    <location>
        <begin position="72"/>
        <end position="84"/>
    </location>
</feature>
<dbReference type="EMBL" id="UINC01081697">
    <property type="protein sequence ID" value="SVC25802.1"/>
    <property type="molecule type" value="Genomic_DNA"/>
</dbReference>